<protein>
    <submittedName>
        <fullName evidence="2">Duf506-domain-containing protein</fullName>
    </submittedName>
</protein>
<name>A0A061S177_9CHLO</name>
<dbReference type="PANTHER" id="PTHR31579:SF1">
    <property type="entry name" value="OS03G0796600 PROTEIN"/>
    <property type="match status" value="1"/>
</dbReference>
<feature type="compositionally biased region" description="Basic and acidic residues" evidence="1">
    <location>
        <begin position="375"/>
        <end position="386"/>
    </location>
</feature>
<evidence type="ECO:0000256" key="1">
    <source>
        <dbReference type="SAM" id="MobiDB-lite"/>
    </source>
</evidence>
<dbReference type="InterPro" id="IPR006502">
    <property type="entry name" value="PDDEXK-like"/>
</dbReference>
<sequence>MFSGTGATTSSIFASGAGAIRCLGGTATAGSGGCANTNSSRAIKVPPPSKPAFTSPNAPEQDCSALPQAWDYTLCKVKPEFGEHKLSQPEFEVIADIRGFCEARSNVEAQVKAFIEMYVEQLKLGKDPKNQRERNNILLARELTSKGYAVTIRHHEGFGTHRMPPGRASPFEVRDTYVVFTGVPGAPRDEFVIELDFRDRFNIASPTPFYSTCLEAVPETWVGPMEQLLPLVELLCSEMSMAFEERQLDMPPWRHHEKVASRWKSADLKSFSVDSTSTLGESPVDLAEVPVSCSSQHGLGSKAASDTLSHALNEAGLTLTPLSSRDRTCSISFDKIDLAPAPLNEGGLKKATSLLAMHLMGPPSPKGKRPPSKLVPRDKQQLRLDA</sequence>
<organism evidence="2">
    <name type="scientific">Tetraselmis sp. GSL018</name>
    <dbReference type="NCBI Taxonomy" id="582737"/>
    <lineage>
        <taxon>Eukaryota</taxon>
        <taxon>Viridiplantae</taxon>
        <taxon>Chlorophyta</taxon>
        <taxon>core chlorophytes</taxon>
        <taxon>Chlorodendrophyceae</taxon>
        <taxon>Chlorodendrales</taxon>
        <taxon>Chlorodendraceae</taxon>
        <taxon>Tetraselmis</taxon>
    </lineage>
</organism>
<reference evidence="2" key="1">
    <citation type="submission" date="2014-05" db="EMBL/GenBank/DDBJ databases">
        <title>The transcriptome of the halophilic microalga Tetraselmis sp. GSL018 isolated from the Great Salt Lake, Utah.</title>
        <authorList>
            <person name="Jinkerson R.E."/>
            <person name="D'Adamo S."/>
            <person name="Posewitz M.C."/>
        </authorList>
    </citation>
    <scope>NUCLEOTIDE SEQUENCE</scope>
    <source>
        <strain evidence="2">GSL018</strain>
    </source>
</reference>
<accession>A0A061S177</accession>
<proteinExistence type="predicted"/>
<dbReference type="PANTHER" id="PTHR31579">
    <property type="entry name" value="OS03G0796600 PROTEIN"/>
    <property type="match status" value="1"/>
</dbReference>
<gene>
    <name evidence="2" type="ORF">TSPGSL018_16283</name>
</gene>
<evidence type="ECO:0000313" key="2">
    <source>
        <dbReference type="EMBL" id="JAC77998.1"/>
    </source>
</evidence>
<feature type="region of interest" description="Disordered" evidence="1">
    <location>
        <begin position="359"/>
        <end position="386"/>
    </location>
</feature>
<dbReference type="AlphaFoldDB" id="A0A061S177"/>
<dbReference type="Pfam" id="PF04720">
    <property type="entry name" value="PDDEXK_6"/>
    <property type="match status" value="1"/>
</dbReference>
<dbReference type="EMBL" id="GBEZ01007465">
    <property type="protein sequence ID" value="JAC77998.1"/>
    <property type="molecule type" value="Transcribed_RNA"/>
</dbReference>